<dbReference type="InterPro" id="IPR050582">
    <property type="entry name" value="HAD-like_SerB"/>
</dbReference>
<evidence type="ECO:0000256" key="1">
    <source>
        <dbReference type="ARBA" id="ARBA00022723"/>
    </source>
</evidence>
<dbReference type="PANTHER" id="PTHR43344">
    <property type="entry name" value="PHOSPHOSERINE PHOSPHATASE"/>
    <property type="match status" value="1"/>
</dbReference>
<dbReference type="Gene3D" id="1.20.1440.100">
    <property type="entry name" value="SG protein - dephosphorylation function"/>
    <property type="match status" value="1"/>
</dbReference>
<dbReference type="InterPro" id="IPR006385">
    <property type="entry name" value="HAD_hydro_SerB1"/>
</dbReference>
<dbReference type="InterPro" id="IPR036412">
    <property type="entry name" value="HAD-like_sf"/>
</dbReference>
<dbReference type="Proteomes" id="UP000190667">
    <property type="component" value="Unassembled WGS sequence"/>
</dbReference>
<proteinExistence type="predicted"/>
<dbReference type="OrthoDB" id="9784466at2"/>
<keyword evidence="3" id="KW-0460">Magnesium</keyword>
<dbReference type="NCBIfam" id="TIGR01488">
    <property type="entry name" value="HAD-SF-IB"/>
    <property type="match status" value="1"/>
</dbReference>
<keyword evidence="1" id="KW-0479">Metal-binding</keyword>
<dbReference type="NCBIfam" id="TIGR01490">
    <property type="entry name" value="HAD-SF-IB-hyp1"/>
    <property type="match status" value="1"/>
</dbReference>
<keyword evidence="5" id="KW-1185">Reference proteome</keyword>
<evidence type="ECO:0000256" key="3">
    <source>
        <dbReference type="ARBA" id="ARBA00022842"/>
    </source>
</evidence>
<dbReference type="PANTHER" id="PTHR43344:SF13">
    <property type="entry name" value="PHOSPHATASE RV3661-RELATED"/>
    <property type="match status" value="1"/>
</dbReference>
<dbReference type="RefSeq" id="WP_078002037.1">
    <property type="nucleotide sequence ID" value="NZ_MRUL01000003.1"/>
</dbReference>
<evidence type="ECO:0000313" key="5">
    <source>
        <dbReference type="Proteomes" id="UP000190667"/>
    </source>
</evidence>
<keyword evidence="2 4" id="KW-0378">Hydrolase</keyword>
<protein>
    <submittedName>
        <fullName evidence="4">Hydrolase</fullName>
    </submittedName>
</protein>
<dbReference type="InterPro" id="IPR023214">
    <property type="entry name" value="HAD_sf"/>
</dbReference>
<evidence type="ECO:0000256" key="2">
    <source>
        <dbReference type="ARBA" id="ARBA00022801"/>
    </source>
</evidence>
<dbReference type="AlphaFoldDB" id="A0A1S8YQF8"/>
<dbReference type="CDD" id="cd02612">
    <property type="entry name" value="HAD_PGPPase"/>
    <property type="match status" value="1"/>
</dbReference>
<accession>A0A1S8YQF8</accession>
<dbReference type="EMBL" id="MRUL01000003">
    <property type="protein sequence ID" value="OON40903.1"/>
    <property type="molecule type" value="Genomic_DNA"/>
</dbReference>
<comment type="caution">
    <text evidence="4">The sequence shown here is derived from an EMBL/GenBank/DDBJ whole genome shotgun (WGS) entry which is preliminary data.</text>
</comment>
<dbReference type="Pfam" id="PF12710">
    <property type="entry name" value="HAD"/>
    <property type="match status" value="1"/>
</dbReference>
<dbReference type="Gene3D" id="3.40.50.1000">
    <property type="entry name" value="HAD superfamily/HAD-like"/>
    <property type="match status" value="1"/>
</dbReference>
<organism evidence="4 5">
    <name type="scientific">Izhakiella australiensis</name>
    <dbReference type="NCBI Taxonomy" id="1926881"/>
    <lineage>
        <taxon>Bacteria</taxon>
        <taxon>Pseudomonadati</taxon>
        <taxon>Pseudomonadota</taxon>
        <taxon>Gammaproteobacteria</taxon>
        <taxon>Enterobacterales</taxon>
        <taxon>Erwiniaceae</taxon>
        <taxon>Izhakiella</taxon>
    </lineage>
</organism>
<dbReference type="GO" id="GO:0046872">
    <property type="term" value="F:metal ion binding"/>
    <property type="evidence" value="ECO:0007669"/>
    <property type="project" value="UniProtKB-KW"/>
</dbReference>
<dbReference type="SUPFAM" id="SSF56784">
    <property type="entry name" value="HAD-like"/>
    <property type="match status" value="1"/>
</dbReference>
<evidence type="ECO:0000313" key="4">
    <source>
        <dbReference type="EMBL" id="OON40903.1"/>
    </source>
</evidence>
<gene>
    <name evidence="4" type="ORF">BTJ39_07490</name>
</gene>
<dbReference type="STRING" id="1926881.BTJ39_07490"/>
<name>A0A1S8YQF8_9GAMM</name>
<sequence>MDLALFDLDETLICEDSSGLWLRWLVSQGFAPADMLERERTLMTHYYAGNLAMEDYMALTLSPLAGTSVATVDGWIRRFIQRDILPRIYPSARERLAWHLERGDKVLVISASGEHLVAPIAQRLGAHGALAIGVEISDQRYTGNIYGTMTYKEGKVTRLQQWLSQQQDSAFQHLWAYSDSINDLPLLEHADYPCVINPNPQLYKLAQDRAWQVCLWGRYTSAASAAG</sequence>
<dbReference type="GO" id="GO:0016787">
    <property type="term" value="F:hydrolase activity"/>
    <property type="evidence" value="ECO:0007669"/>
    <property type="project" value="UniProtKB-KW"/>
</dbReference>
<reference evidence="4 5" key="1">
    <citation type="submission" date="2016-12" db="EMBL/GenBank/DDBJ databases">
        <title>Izhakiella australiana sp. nov. of genus Izhakiella isolated from Australian desert.</title>
        <authorList>
            <person name="Ji M."/>
        </authorList>
    </citation>
    <scope>NUCLEOTIDE SEQUENCE [LARGE SCALE GENOMIC DNA]</scope>
    <source>
        <strain evidence="4 5">D4N98</strain>
    </source>
</reference>